<dbReference type="KEGG" id="micc:AUP74_02121"/>
<organism evidence="2 3">
    <name type="scientific">Microbulbifer aggregans</name>
    <dbReference type="NCBI Taxonomy" id="1769779"/>
    <lineage>
        <taxon>Bacteria</taxon>
        <taxon>Pseudomonadati</taxon>
        <taxon>Pseudomonadota</taxon>
        <taxon>Gammaproteobacteria</taxon>
        <taxon>Cellvibrionales</taxon>
        <taxon>Microbulbiferaceae</taxon>
        <taxon>Microbulbifer</taxon>
    </lineage>
</organism>
<dbReference type="Pfam" id="PF20408">
    <property type="entry name" value="Abhydrolase_11"/>
    <property type="match status" value="1"/>
</dbReference>
<evidence type="ECO:0000313" key="3">
    <source>
        <dbReference type="Proteomes" id="UP000095672"/>
    </source>
</evidence>
<sequence length="217" mass="23871">MSEWLVDRPTGEPRARFLFAHGAGAPMDSDFMSALAGTVSAQGIEVVRFEFPYMQERRQSGKRRPPNPMPQLQKAFAAQIDHWLSQEDGLPLFIGGKSMGGRVASLLADARFAAGQLYGLVCLGYPFHPRGKPERLRTEHLADLQCPALVVQGTRDPLGNAEEVAGYGLSESISVVWLEDGDHDFKPRKASGFTLEGHWQAAAKHVAEFIQKQLRGS</sequence>
<evidence type="ECO:0000313" key="2">
    <source>
        <dbReference type="EMBL" id="AOS97544.1"/>
    </source>
</evidence>
<keyword evidence="2" id="KW-0378">Hydrolase</keyword>
<feature type="domain" description="KANL3/Tex30 alpha/beta hydrolase-like" evidence="1">
    <location>
        <begin position="14"/>
        <end position="211"/>
    </location>
</feature>
<dbReference type="InterPro" id="IPR046879">
    <property type="entry name" value="KANL3/Tex30_Abhydrolase"/>
</dbReference>
<evidence type="ECO:0000259" key="1">
    <source>
        <dbReference type="Pfam" id="PF20408"/>
    </source>
</evidence>
<dbReference type="PATRIC" id="fig|1769779.3.peg.2124"/>
<dbReference type="InterPro" id="IPR026555">
    <property type="entry name" value="NSL3/Tex30"/>
</dbReference>
<reference evidence="3" key="1">
    <citation type="submission" date="2016-01" db="EMBL/GenBank/DDBJ databases">
        <title>Complete genome sequence of Microbulbifer sp. CCB-MM1, a halophile isolated from Matang Mangrove Forest, Perak.</title>
        <authorList>
            <person name="Moh T.H."/>
            <person name="Dinesh B."/>
            <person name="Lau N.-S."/>
            <person name="Go F."/>
            <person name="Alexander Chong S.-C."/>
        </authorList>
    </citation>
    <scope>NUCLEOTIDE SEQUENCE [LARGE SCALE GENOMIC DNA]</scope>
    <source>
        <strain evidence="3">CCB-MM1</strain>
    </source>
</reference>
<protein>
    <submittedName>
        <fullName evidence="2">Alpha/beta hydrolase family protein</fullName>
    </submittedName>
</protein>
<dbReference type="SUPFAM" id="SSF53474">
    <property type="entry name" value="alpha/beta-Hydrolases"/>
    <property type="match status" value="1"/>
</dbReference>
<dbReference type="GO" id="GO:0016787">
    <property type="term" value="F:hydrolase activity"/>
    <property type="evidence" value="ECO:0007669"/>
    <property type="project" value="UniProtKB-KW"/>
</dbReference>
<dbReference type="Gene3D" id="3.40.50.1820">
    <property type="entry name" value="alpha/beta hydrolase"/>
    <property type="match status" value="1"/>
</dbReference>
<proteinExistence type="predicted"/>
<dbReference type="EMBL" id="CP014143">
    <property type="protein sequence ID" value="AOS97544.1"/>
    <property type="molecule type" value="Genomic_DNA"/>
</dbReference>
<dbReference type="AlphaFoldDB" id="A0A1C9W8R3"/>
<dbReference type="PANTHER" id="PTHR13136">
    <property type="entry name" value="TESTIS DEVELOPMENT PROTEIN PRTD"/>
    <property type="match status" value="1"/>
</dbReference>
<dbReference type="PANTHER" id="PTHR13136:SF11">
    <property type="entry name" value="TESTIS-EXPRESSED PROTEIN 30"/>
    <property type="match status" value="1"/>
</dbReference>
<dbReference type="OrthoDB" id="652634at2"/>
<dbReference type="Proteomes" id="UP000095672">
    <property type="component" value="Chromosome"/>
</dbReference>
<name>A0A1C9W8R3_9GAMM</name>
<accession>A0A1C9W8R3</accession>
<gene>
    <name evidence="2" type="ORF">AUP74_02121</name>
</gene>
<dbReference type="InterPro" id="IPR029058">
    <property type="entry name" value="AB_hydrolase_fold"/>
</dbReference>
<dbReference type="RefSeq" id="WP_069947535.1">
    <property type="nucleotide sequence ID" value="NZ_CP014143.1"/>
</dbReference>
<dbReference type="STRING" id="1769779.AUP74_02121"/>
<keyword evidence="3" id="KW-1185">Reference proteome</keyword>